<keyword evidence="6" id="KW-0520">NAD</keyword>
<comment type="caution">
    <text evidence="11">The sequence shown here is derived from an EMBL/GenBank/DDBJ whole genome shotgun (WGS) entry which is preliminary data.</text>
</comment>
<organism evidence="11 12">
    <name type="scientific">Alicyclobacillus cellulosilyticus</name>
    <dbReference type="NCBI Taxonomy" id="1003997"/>
    <lineage>
        <taxon>Bacteria</taxon>
        <taxon>Bacillati</taxon>
        <taxon>Bacillota</taxon>
        <taxon>Bacilli</taxon>
        <taxon>Bacillales</taxon>
        <taxon>Alicyclobacillaceae</taxon>
        <taxon>Alicyclobacillus</taxon>
    </lineage>
</organism>
<dbReference type="RefSeq" id="WP_188880920.1">
    <property type="nucleotide sequence ID" value="NZ_BMOY01000004.1"/>
</dbReference>
<keyword evidence="5" id="KW-0560">Oxidoreductase</keyword>
<reference evidence="11" key="1">
    <citation type="journal article" date="2014" name="Int. J. Syst. Evol. Microbiol.">
        <title>Complete genome sequence of Corynebacterium casei LMG S-19264T (=DSM 44701T), isolated from a smear-ripened cheese.</title>
        <authorList>
            <consortium name="US DOE Joint Genome Institute (JGI-PGF)"/>
            <person name="Walter F."/>
            <person name="Albersmeier A."/>
            <person name="Kalinowski J."/>
            <person name="Ruckert C."/>
        </authorList>
    </citation>
    <scope>NUCLEOTIDE SEQUENCE</scope>
    <source>
        <strain evidence="11">JCM 18487</strain>
    </source>
</reference>
<evidence type="ECO:0000256" key="2">
    <source>
        <dbReference type="ARBA" id="ARBA00009463"/>
    </source>
</evidence>
<dbReference type="GO" id="GO:0070403">
    <property type="term" value="F:NAD+ binding"/>
    <property type="evidence" value="ECO:0007669"/>
    <property type="project" value="InterPro"/>
</dbReference>
<dbReference type="Proteomes" id="UP000637695">
    <property type="component" value="Unassembled WGS sequence"/>
</dbReference>
<gene>
    <name evidence="11" type="ORF">GCM10010885_04680</name>
</gene>
<dbReference type="EMBL" id="BMOY01000004">
    <property type="protein sequence ID" value="GGI98138.1"/>
    <property type="molecule type" value="Genomic_DNA"/>
</dbReference>
<dbReference type="InterPro" id="IPR036291">
    <property type="entry name" value="NAD(P)-bd_dom_sf"/>
</dbReference>
<evidence type="ECO:0000259" key="10">
    <source>
        <dbReference type="Pfam" id="PF02737"/>
    </source>
</evidence>
<comment type="similarity">
    <text evidence="2">Belongs to the 3-hydroxyacyl-CoA dehydrogenase family.</text>
</comment>
<dbReference type="GO" id="GO:0003857">
    <property type="term" value="F:(3S)-3-hydroxyacyl-CoA dehydrogenase (NAD+) activity"/>
    <property type="evidence" value="ECO:0007669"/>
    <property type="project" value="UniProtKB-EC"/>
</dbReference>
<dbReference type="Pfam" id="PF00378">
    <property type="entry name" value="ECH_1"/>
    <property type="match status" value="1"/>
</dbReference>
<dbReference type="InterPro" id="IPR006176">
    <property type="entry name" value="3-OHacyl-CoA_DH_NAD-bd"/>
</dbReference>
<dbReference type="CDD" id="cd06558">
    <property type="entry name" value="crotonase-like"/>
    <property type="match status" value="1"/>
</dbReference>
<dbReference type="AlphaFoldDB" id="A0A917K327"/>
<sequence>MNPHIRRVAVLGAGVMGSAIAALLAGAGLDVLLLDIVPDRLTPEEAARGLTLASREVRNRIAARALEQLRQQQPPPCFDPSDLTWIEVGNLEDDLPRLAACDWVIEAVVERLDVKQDVVARAALHLKPEAVLSTNTSGLSIAAIAEGCPPEVRRRFLGTHFFNPPRYMKLLEIIPGPDTDPAVVARMQAFSAQVLGKGVVIAKDTPNFIANRIGTYALAITLDAMAAFGLAPDEVDDLTGPVMGRPQSATFRTLDLVGIDTYVHVARHMQQALPDPAERAVFAVPAFIEEMVARGWTGEKAGGGFYRRNRETGELEVLDLATWSYRPRRRLSSPVIEAARALPSAADRLRALLQGGDRAADFAWFVLKKVLLYAAEKLPEIADDVAAVDQAMKWGFRWELGPFEMWDALGVTALARRMEAEGERLPQAVAHVASRQPAVFYERGTGGVLRCYTAAGVYRGVEQPPERISLVQLKEAGHLVAGNPGASLVDLGDGVLCLELHAPKQAIGPDVIAMMEQAADEVEARWEALVIGHEGRHFCVGANLMLMLMEAEDENWDEIDAMVRRFQQAVLRLKYLRKPVVAAPFGMTLGGGLEVCFAAARVQAAAEAYLGLVETGVGLIPAGGGTKEMALRAASRIPPGVEVRLDPFLRFAFETVALAKVSTSAQDAKRLGYLRAEDGVTFDRDRLLYDAKQAALGLARSGYRPPRPARIPVGGEPAAAALKVGVADMRLAGRITDHDVKIAHHLIRVMTGGDLPRGTEVPESYLLDLEREAFLSLIGEEKTRQRMRHMLATGKPLRN</sequence>
<feature type="domain" description="3-hydroxyacyl-CoA dehydrogenase C-terminal" evidence="9">
    <location>
        <begin position="208"/>
        <end position="307"/>
    </location>
</feature>
<evidence type="ECO:0000259" key="9">
    <source>
        <dbReference type="Pfam" id="PF00725"/>
    </source>
</evidence>
<keyword evidence="12" id="KW-1185">Reference proteome</keyword>
<dbReference type="Gene3D" id="3.40.50.720">
    <property type="entry name" value="NAD(P)-binding Rossmann-like Domain"/>
    <property type="match status" value="1"/>
</dbReference>
<dbReference type="GO" id="GO:0016042">
    <property type="term" value="P:lipid catabolic process"/>
    <property type="evidence" value="ECO:0007669"/>
    <property type="project" value="UniProtKB-KW"/>
</dbReference>
<evidence type="ECO:0000256" key="6">
    <source>
        <dbReference type="ARBA" id="ARBA00023027"/>
    </source>
</evidence>
<comment type="pathway">
    <text evidence="1">Lipid metabolism; fatty acid beta-oxidation.</text>
</comment>
<dbReference type="InterPro" id="IPR001753">
    <property type="entry name" value="Enoyl-CoA_hydra/iso"/>
</dbReference>
<dbReference type="SUPFAM" id="SSF51735">
    <property type="entry name" value="NAD(P)-binding Rossmann-fold domains"/>
    <property type="match status" value="1"/>
</dbReference>
<keyword evidence="3" id="KW-0276">Fatty acid metabolism</keyword>
<dbReference type="Gene3D" id="1.10.1040.50">
    <property type="match status" value="1"/>
</dbReference>
<evidence type="ECO:0000256" key="5">
    <source>
        <dbReference type="ARBA" id="ARBA00023002"/>
    </source>
</evidence>
<evidence type="ECO:0000256" key="8">
    <source>
        <dbReference type="ARBA" id="ARBA00049556"/>
    </source>
</evidence>
<keyword evidence="4" id="KW-0442">Lipid degradation</keyword>
<evidence type="ECO:0000256" key="1">
    <source>
        <dbReference type="ARBA" id="ARBA00005005"/>
    </source>
</evidence>
<evidence type="ECO:0000256" key="7">
    <source>
        <dbReference type="ARBA" id="ARBA00023098"/>
    </source>
</evidence>
<comment type="catalytic activity">
    <reaction evidence="8">
        <text>a (3S)-3-hydroxyacyl-CoA + NAD(+) = a 3-oxoacyl-CoA + NADH + H(+)</text>
        <dbReference type="Rhea" id="RHEA:22432"/>
        <dbReference type="ChEBI" id="CHEBI:15378"/>
        <dbReference type="ChEBI" id="CHEBI:57318"/>
        <dbReference type="ChEBI" id="CHEBI:57540"/>
        <dbReference type="ChEBI" id="CHEBI:57945"/>
        <dbReference type="ChEBI" id="CHEBI:90726"/>
        <dbReference type="EC" id="1.1.1.35"/>
    </reaction>
</comment>
<proteinExistence type="inferred from homology"/>
<dbReference type="PANTHER" id="PTHR48075:SF7">
    <property type="entry name" value="3-HYDROXYACYL-COA DEHYDROGENASE-RELATED"/>
    <property type="match status" value="1"/>
</dbReference>
<evidence type="ECO:0000313" key="12">
    <source>
        <dbReference type="Proteomes" id="UP000637695"/>
    </source>
</evidence>
<evidence type="ECO:0000313" key="11">
    <source>
        <dbReference type="EMBL" id="GGI98138.1"/>
    </source>
</evidence>
<dbReference type="Pfam" id="PF00725">
    <property type="entry name" value="3HCDH"/>
    <property type="match status" value="1"/>
</dbReference>
<dbReference type="InterPro" id="IPR029045">
    <property type="entry name" value="ClpP/crotonase-like_dom_sf"/>
</dbReference>
<dbReference type="InterPro" id="IPR008927">
    <property type="entry name" value="6-PGluconate_DH-like_C_sf"/>
</dbReference>
<dbReference type="Gene3D" id="3.90.226.10">
    <property type="entry name" value="2-enoyl-CoA Hydratase, Chain A, domain 1"/>
    <property type="match status" value="1"/>
</dbReference>
<evidence type="ECO:0000256" key="4">
    <source>
        <dbReference type="ARBA" id="ARBA00022963"/>
    </source>
</evidence>
<name>A0A917K327_9BACL</name>
<dbReference type="SUPFAM" id="SSF52096">
    <property type="entry name" value="ClpP/crotonase"/>
    <property type="match status" value="1"/>
</dbReference>
<dbReference type="GO" id="GO:0006631">
    <property type="term" value="P:fatty acid metabolic process"/>
    <property type="evidence" value="ECO:0007669"/>
    <property type="project" value="UniProtKB-KW"/>
</dbReference>
<accession>A0A917K327</accession>
<protein>
    <submittedName>
        <fullName evidence="11">3-hydroxyacyl-CoA dehydrogenase</fullName>
    </submittedName>
</protein>
<dbReference type="Pfam" id="PF02737">
    <property type="entry name" value="3HCDH_N"/>
    <property type="match status" value="1"/>
</dbReference>
<evidence type="ECO:0000256" key="3">
    <source>
        <dbReference type="ARBA" id="ARBA00022832"/>
    </source>
</evidence>
<feature type="domain" description="3-hydroxyacyl-CoA dehydrogenase NAD binding" evidence="10">
    <location>
        <begin position="8"/>
        <end position="205"/>
    </location>
</feature>
<dbReference type="InterPro" id="IPR006108">
    <property type="entry name" value="3HC_DH_C"/>
</dbReference>
<keyword evidence="7" id="KW-0443">Lipid metabolism</keyword>
<dbReference type="SUPFAM" id="SSF48179">
    <property type="entry name" value="6-phosphogluconate dehydrogenase C-terminal domain-like"/>
    <property type="match status" value="2"/>
</dbReference>
<reference evidence="11" key="2">
    <citation type="submission" date="2020-09" db="EMBL/GenBank/DDBJ databases">
        <authorList>
            <person name="Sun Q."/>
            <person name="Ohkuma M."/>
        </authorList>
    </citation>
    <scope>NUCLEOTIDE SEQUENCE</scope>
    <source>
        <strain evidence="11">JCM 18487</strain>
    </source>
</reference>
<dbReference type="PANTHER" id="PTHR48075">
    <property type="entry name" value="3-HYDROXYACYL-COA DEHYDROGENASE FAMILY PROTEIN"/>
    <property type="match status" value="1"/>
</dbReference>